<evidence type="ECO:0000256" key="2">
    <source>
        <dbReference type="ARBA" id="ARBA00022602"/>
    </source>
</evidence>
<dbReference type="SUPFAM" id="SSF48439">
    <property type="entry name" value="Protein prenylyltransferase"/>
    <property type="match status" value="1"/>
</dbReference>
<protein>
    <recommendedName>
        <fullName evidence="7">Protein prenyltransferase alpha subunit repeat-containing protein 1</fullName>
    </recommendedName>
</protein>
<dbReference type="AlphaFoldDB" id="A0A9P6HJQ9"/>
<dbReference type="Pfam" id="PF01239">
    <property type="entry name" value="PPTA"/>
    <property type="match status" value="1"/>
</dbReference>
<dbReference type="GO" id="GO:0008318">
    <property type="term" value="F:protein prenyltransferase activity"/>
    <property type="evidence" value="ECO:0007669"/>
    <property type="project" value="InterPro"/>
</dbReference>
<accession>A0A9P6HJQ9</accession>
<reference evidence="5" key="1">
    <citation type="journal article" date="2020" name="Nat. Commun.">
        <title>Large-scale genome sequencing of mycorrhizal fungi provides insights into the early evolution of symbiotic traits.</title>
        <authorList>
            <person name="Miyauchi S."/>
            <person name="Kiss E."/>
            <person name="Kuo A."/>
            <person name="Drula E."/>
            <person name="Kohler A."/>
            <person name="Sanchez-Garcia M."/>
            <person name="Morin E."/>
            <person name="Andreopoulos B."/>
            <person name="Barry K.W."/>
            <person name="Bonito G."/>
            <person name="Buee M."/>
            <person name="Carver A."/>
            <person name="Chen C."/>
            <person name="Cichocki N."/>
            <person name="Clum A."/>
            <person name="Culley D."/>
            <person name="Crous P.W."/>
            <person name="Fauchery L."/>
            <person name="Girlanda M."/>
            <person name="Hayes R.D."/>
            <person name="Keri Z."/>
            <person name="LaButti K."/>
            <person name="Lipzen A."/>
            <person name="Lombard V."/>
            <person name="Magnuson J."/>
            <person name="Maillard F."/>
            <person name="Murat C."/>
            <person name="Nolan M."/>
            <person name="Ohm R.A."/>
            <person name="Pangilinan J."/>
            <person name="Pereira M.F."/>
            <person name="Perotto S."/>
            <person name="Peter M."/>
            <person name="Pfister S."/>
            <person name="Riley R."/>
            <person name="Sitrit Y."/>
            <person name="Stielow J.B."/>
            <person name="Szollosi G."/>
            <person name="Zifcakova L."/>
            <person name="Stursova M."/>
            <person name="Spatafora J.W."/>
            <person name="Tedersoo L."/>
            <person name="Vaario L.M."/>
            <person name="Yamada A."/>
            <person name="Yan M."/>
            <person name="Wang P."/>
            <person name="Xu J."/>
            <person name="Bruns T."/>
            <person name="Baldrian P."/>
            <person name="Vilgalys R."/>
            <person name="Dunand C."/>
            <person name="Henrissat B."/>
            <person name="Grigoriev I.V."/>
            <person name="Hibbett D."/>
            <person name="Nagy L.G."/>
            <person name="Martin F.M."/>
        </authorList>
    </citation>
    <scope>NUCLEOTIDE SEQUENCE</scope>
    <source>
        <strain evidence="5">UH-Tt-Lm1</strain>
    </source>
</reference>
<evidence type="ECO:0000256" key="3">
    <source>
        <dbReference type="ARBA" id="ARBA00022679"/>
    </source>
</evidence>
<comment type="similarity">
    <text evidence="1">Belongs to the protein prenyltransferase subunit alpha family.</text>
</comment>
<dbReference type="PANTHER" id="PTHR11129:SF3">
    <property type="entry name" value="PROTEIN PRENYLTRANSFERASE ALPHA SUBUNIT REPEAT-CONTAINING PROTEIN 1"/>
    <property type="match status" value="1"/>
</dbReference>
<dbReference type="Gene3D" id="1.25.40.120">
    <property type="entry name" value="Protein prenylyltransferase"/>
    <property type="match status" value="1"/>
</dbReference>
<dbReference type="GO" id="GO:0005737">
    <property type="term" value="C:cytoplasm"/>
    <property type="evidence" value="ECO:0007669"/>
    <property type="project" value="TreeGrafter"/>
</dbReference>
<reference evidence="5" key="2">
    <citation type="submission" date="2020-11" db="EMBL/GenBank/DDBJ databases">
        <authorList>
            <consortium name="DOE Joint Genome Institute"/>
            <person name="Kuo A."/>
            <person name="Miyauchi S."/>
            <person name="Kiss E."/>
            <person name="Drula E."/>
            <person name="Kohler A."/>
            <person name="Sanchez-Garcia M."/>
            <person name="Andreopoulos B."/>
            <person name="Barry K.W."/>
            <person name="Bonito G."/>
            <person name="Buee M."/>
            <person name="Carver A."/>
            <person name="Chen C."/>
            <person name="Cichocki N."/>
            <person name="Clum A."/>
            <person name="Culley D."/>
            <person name="Crous P.W."/>
            <person name="Fauchery L."/>
            <person name="Girlanda M."/>
            <person name="Hayes R."/>
            <person name="Keri Z."/>
            <person name="Labutti K."/>
            <person name="Lipzen A."/>
            <person name="Lombard V."/>
            <person name="Magnuson J."/>
            <person name="Maillard F."/>
            <person name="Morin E."/>
            <person name="Murat C."/>
            <person name="Nolan M."/>
            <person name="Ohm R."/>
            <person name="Pangilinan J."/>
            <person name="Pereira M."/>
            <person name="Perotto S."/>
            <person name="Peter M."/>
            <person name="Riley R."/>
            <person name="Sitrit Y."/>
            <person name="Stielow B."/>
            <person name="Szollosi G."/>
            <person name="Zifcakova L."/>
            <person name="Stursova M."/>
            <person name="Spatafora J.W."/>
            <person name="Tedersoo L."/>
            <person name="Vaario L.-M."/>
            <person name="Yamada A."/>
            <person name="Yan M."/>
            <person name="Wang P."/>
            <person name="Xu J."/>
            <person name="Bruns T."/>
            <person name="Baldrian P."/>
            <person name="Vilgalys R."/>
            <person name="Henrissat B."/>
            <person name="Grigoriev I.V."/>
            <person name="Hibbett D."/>
            <person name="Nagy L.G."/>
            <person name="Martin F.M."/>
        </authorList>
    </citation>
    <scope>NUCLEOTIDE SEQUENCE</scope>
    <source>
        <strain evidence="5">UH-Tt-Lm1</strain>
    </source>
</reference>
<dbReference type="PROSITE" id="PS51147">
    <property type="entry name" value="PFTA"/>
    <property type="match status" value="1"/>
</dbReference>
<evidence type="ECO:0008006" key="7">
    <source>
        <dbReference type="Google" id="ProtNLM"/>
    </source>
</evidence>
<name>A0A9P6HJQ9_9AGAM</name>
<dbReference type="Proteomes" id="UP000736335">
    <property type="component" value="Unassembled WGS sequence"/>
</dbReference>
<sequence>MEQVQSLADFLGKHPRTIEILPGEIDLWVPESISAHPFLFAEGNLGVPQKVLYKAYMVAIRAYLNLRNESRKAGPSLQQSNLLDRLTRVILLANPSHQTALNSRKKLIENSVVDPCWELNFSGSLLSCRECTKESILWHHRRWLLHVIHEVPATVGTDTIPETIPPNALEAEFACASVACHLYPRNYHAWTHRRFCAEALQLKVPSNPVVLVEEYQKTLKWIESHISDYSAMNYATNFQKMLPGREPTQELLSTEEHVTSLLRAFPDHESLWMYLRGSVTLEGEKELLASMKTLPSARKFALRHMVWRKISGGEEVPLGSLRDVLACDSSLEEFEQLVSLG</sequence>
<gene>
    <name evidence="5" type="ORF">BJ322DRAFT_1106464</name>
</gene>
<evidence type="ECO:0000313" key="6">
    <source>
        <dbReference type="Proteomes" id="UP000736335"/>
    </source>
</evidence>
<dbReference type="InterPro" id="IPR002088">
    <property type="entry name" value="Prenyl_trans_a"/>
</dbReference>
<evidence type="ECO:0000313" key="5">
    <source>
        <dbReference type="EMBL" id="KAF9788474.1"/>
    </source>
</evidence>
<dbReference type="PANTHER" id="PTHR11129">
    <property type="entry name" value="PROTEIN FARNESYLTRANSFERASE ALPHA SUBUNIT/RAB GERANYLGERANYL TRANSFERASE ALPHA SUBUNIT"/>
    <property type="match status" value="1"/>
</dbReference>
<organism evidence="5 6">
    <name type="scientific">Thelephora terrestris</name>
    <dbReference type="NCBI Taxonomy" id="56493"/>
    <lineage>
        <taxon>Eukaryota</taxon>
        <taxon>Fungi</taxon>
        <taxon>Dikarya</taxon>
        <taxon>Basidiomycota</taxon>
        <taxon>Agaricomycotina</taxon>
        <taxon>Agaricomycetes</taxon>
        <taxon>Thelephorales</taxon>
        <taxon>Thelephoraceae</taxon>
        <taxon>Thelephora</taxon>
    </lineage>
</organism>
<evidence type="ECO:0000256" key="1">
    <source>
        <dbReference type="ARBA" id="ARBA00006734"/>
    </source>
</evidence>
<keyword evidence="6" id="KW-1185">Reference proteome</keyword>
<keyword evidence="2" id="KW-0637">Prenyltransferase</keyword>
<proteinExistence type="inferred from homology"/>
<keyword evidence="4" id="KW-0677">Repeat</keyword>
<comment type="caution">
    <text evidence="5">The sequence shown here is derived from an EMBL/GenBank/DDBJ whole genome shotgun (WGS) entry which is preliminary data.</text>
</comment>
<dbReference type="EMBL" id="WIUZ02000004">
    <property type="protein sequence ID" value="KAF9788474.1"/>
    <property type="molecule type" value="Genomic_DNA"/>
</dbReference>
<keyword evidence="3" id="KW-0808">Transferase</keyword>
<evidence type="ECO:0000256" key="4">
    <source>
        <dbReference type="ARBA" id="ARBA00022737"/>
    </source>
</evidence>
<dbReference type="OrthoDB" id="1924260at2759"/>